<gene>
    <name evidence="3" type="ORF">AVEN_130678_1</name>
    <name evidence="2" type="ORF">AVEN_6523_1</name>
</gene>
<feature type="region of interest" description="Disordered" evidence="1">
    <location>
        <begin position="1"/>
        <end position="22"/>
    </location>
</feature>
<comment type="caution">
    <text evidence="2">The sequence shown here is derived from an EMBL/GenBank/DDBJ whole genome shotgun (WGS) entry which is preliminary data.</text>
</comment>
<keyword evidence="4" id="KW-1185">Reference proteome</keyword>
<evidence type="ECO:0000313" key="4">
    <source>
        <dbReference type="Proteomes" id="UP000499080"/>
    </source>
</evidence>
<dbReference type="EMBL" id="BGPR01006763">
    <property type="protein sequence ID" value="GBN21662.1"/>
    <property type="molecule type" value="Genomic_DNA"/>
</dbReference>
<dbReference type="Proteomes" id="UP000499080">
    <property type="component" value="Unassembled WGS sequence"/>
</dbReference>
<evidence type="ECO:0000313" key="2">
    <source>
        <dbReference type="EMBL" id="GBN21641.1"/>
    </source>
</evidence>
<organism evidence="2 4">
    <name type="scientific">Araneus ventricosus</name>
    <name type="common">Orbweaver spider</name>
    <name type="synonym">Epeira ventricosa</name>
    <dbReference type="NCBI Taxonomy" id="182803"/>
    <lineage>
        <taxon>Eukaryota</taxon>
        <taxon>Metazoa</taxon>
        <taxon>Ecdysozoa</taxon>
        <taxon>Arthropoda</taxon>
        <taxon>Chelicerata</taxon>
        <taxon>Arachnida</taxon>
        <taxon>Araneae</taxon>
        <taxon>Araneomorphae</taxon>
        <taxon>Entelegynae</taxon>
        <taxon>Araneoidea</taxon>
        <taxon>Araneidae</taxon>
        <taxon>Araneus</taxon>
    </lineage>
</organism>
<accession>A0A4Y2M3U2</accession>
<dbReference type="AlphaFoldDB" id="A0A4Y2M3U2"/>
<evidence type="ECO:0000313" key="3">
    <source>
        <dbReference type="EMBL" id="GBN21662.1"/>
    </source>
</evidence>
<feature type="compositionally biased region" description="Polar residues" evidence="1">
    <location>
        <begin position="1"/>
        <end position="17"/>
    </location>
</feature>
<sequence>MTRTTPEQVSPSPNIRTTPAGGRLTHDIRFNVHHAHIHGGSSMESVSNLKRPGSKAEILPLSHRCLPILVCKQDVTTLTRCPTLVLLVVLPPREKP</sequence>
<dbReference type="EMBL" id="BGPR01006761">
    <property type="protein sequence ID" value="GBN21641.1"/>
    <property type="molecule type" value="Genomic_DNA"/>
</dbReference>
<evidence type="ECO:0000256" key="1">
    <source>
        <dbReference type="SAM" id="MobiDB-lite"/>
    </source>
</evidence>
<proteinExistence type="predicted"/>
<reference evidence="2 4" key="1">
    <citation type="journal article" date="2019" name="Sci. Rep.">
        <title>Orb-weaving spider Araneus ventricosus genome elucidates the spidroin gene catalogue.</title>
        <authorList>
            <person name="Kono N."/>
            <person name="Nakamura H."/>
            <person name="Ohtoshi R."/>
            <person name="Moran D.A.P."/>
            <person name="Shinohara A."/>
            <person name="Yoshida Y."/>
            <person name="Fujiwara M."/>
            <person name="Mori M."/>
            <person name="Tomita M."/>
            <person name="Arakawa K."/>
        </authorList>
    </citation>
    <scope>NUCLEOTIDE SEQUENCE [LARGE SCALE GENOMIC DNA]</scope>
</reference>
<protein>
    <submittedName>
        <fullName evidence="2">Uncharacterized protein</fullName>
    </submittedName>
</protein>
<name>A0A4Y2M3U2_ARAVE</name>